<proteinExistence type="predicted"/>
<organism evidence="2 3">
    <name type="scientific">Arabidopsis arenosa</name>
    <name type="common">Sand rock-cress</name>
    <name type="synonym">Cardaminopsis arenosa</name>
    <dbReference type="NCBI Taxonomy" id="38785"/>
    <lineage>
        <taxon>Eukaryota</taxon>
        <taxon>Viridiplantae</taxon>
        <taxon>Streptophyta</taxon>
        <taxon>Embryophyta</taxon>
        <taxon>Tracheophyta</taxon>
        <taxon>Spermatophyta</taxon>
        <taxon>Magnoliopsida</taxon>
        <taxon>eudicotyledons</taxon>
        <taxon>Gunneridae</taxon>
        <taxon>Pentapetalae</taxon>
        <taxon>rosids</taxon>
        <taxon>malvids</taxon>
        <taxon>Brassicales</taxon>
        <taxon>Brassicaceae</taxon>
        <taxon>Camelineae</taxon>
        <taxon>Arabidopsis</taxon>
    </lineage>
</organism>
<name>A0A8S2AUD7_ARAAE</name>
<dbReference type="PANTHER" id="PTHR38926">
    <property type="entry name" value="F-BOX DOMAIN CONTAINING PROTEIN, EXPRESSED"/>
    <property type="match status" value="1"/>
</dbReference>
<feature type="domain" description="F-box" evidence="1">
    <location>
        <begin position="603"/>
        <end position="650"/>
    </location>
</feature>
<protein>
    <recommendedName>
        <fullName evidence="1">F-box domain-containing protein</fullName>
    </recommendedName>
</protein>
<dbReference type="PROSITE" id="PS50181">
    <property type="entry name" value="FBOX"/>
    <property type="match status" value="3"/>
</dbReference>
<dbReference type="InterPro" id="IPR036047">
    <property type="entry name" value="F-box-like_dom_sf"/>
</dbReference>
<dbReference type="Proteomes" id="UP000682877">
    <property type="component" value="Chromosome 6"/>
</dbReference>
<feature type="domain" description="F-box" evidence="1">
    <location>
        <begin position="276"/>
        <end position="323"/>
    </location>
</feature>
<evidence type="ECO:0000313" key="3">
    <source>
        <dbReference type="Proteomes" id="UP000682877"/>
    </source>
</evidence>
<dbReference type="InterPro" id="IPR001810">
    <property type="entry name" value="F-box_dom"/>
</dbReference>
<dbReference type="SMART" id="SM00256">
    <property type="entry name" value="FBOX"/>
    <property type="match status" value="3"/>
</dbReference>
<dbReference type="SMART" id="SM00367">
    <property type="entry name" value="LRR_CC"/>
    <property type="match status" value="8"/>
</dbReference>
<gene>
    <name evidence="2" type="ORF">AARE701A_LOCUS16915</name>
</gene>
<evidence type="ECO:0000313" key="2">
    <source>
        <dbReference type="EMBL" id="CAE6137750.1"/>
    </source>
</evidence>
<sequence>MKDEEARNWADLPSELTYLILIRLSGIDILDNAQKVCRQWRRICKDPSMWQKIDMRSRIRNERMLDRLASMCRHAVDRSQGSLVEIHVGNFVNNDLLDYIADRLRISSLSLNYHSSRNLRILGLGMCFPRATNPGLVDTIAKLPLLETLEVSHSCLILDFKAIGQACPQLKTFKLNSSGRFWSSRNFRNSRNDDYYALEIAESMPELRHLYLYGNKLSDIGLNAILNGCPHLEHLELHKCFELKLVGDLEKRSVFICFSLATVFLSLPPAMEDGDYRNWAELPAELTSSVLLRLGVVEILENAQKVCRSWRRVCKDPSMWRKIVIDNSGNRDIFKYDLESMCRHAVDRSQGGLLEIDIEYFGTDKLLDYIADSSSNLRSLRLVRCHQITDKGVAEAVVKLPLLEDLEVSYCSFSGECLSVVGQSCPHLKTLKLNRRPRVEFVINMRDHNAIAIAESMPELRHLQLLGNALTNTGLKAILDSCTHLDHLDLRQCYNINLVEDFMNQCVERIKYLRCPNDSIAACSTETSFLDIDSDDGFPYMYQGLSLGVDIDFFLNNAETGCLCRACQVQWQVVVTYELVQTASSSWSSTSTSVSSLVKDEEVRNWAELPPELTSSILGRLGTIDILENAQKVCRSWRRVCKDPSMWRKIDMDNLGDLGAMGYDLEIMCRHAVDRSQGGLVEIDIWYFGTDELLNYIADRSSNLRTLRLIMCYPIADEGFIEAVVKLPLIEYLELSHCSLSGESLKVVGQSCPNLKTLKLNSEPDPKFNDDEFNNEDALAIAESMPELRHLQLFGNILTNVGLNAILDGCPHLEHLDLRKCSNVDLTGDLEKRCVERIKDLKRPNDSTAGHPYGRITVDVRYDASDYYW</sequence>
<dbReference type="EMBL" id="LR999456">
    <property type="protein sequence ID" value="CAE6137750.1"/>
    <property type="molecule type" value="Genomic_DNA"/>
</dbReference>
<reference evidence="2" key="1">
    <citation type="submission" date="2021-01" db="EMBL/GenBank/DDBJ databases">
        <authorList>
            <person name="Bezrukov I."/>
        </authorList>
    </citation>
    <scope>NUCLEOTIDE SEQUENCE</scope>
</reference>
<dbReference type="AlphaFoldDB" id="A0A8S2AUD7"/>
<keyword evidence="3" id="KW-1185">Reference proteome</keyword>
<dbReference type="InterPro" id="IPR001611">
    <property type="entry name" value="Leu-rich_rpt"/>
</dbReference>
<accession>A0A8S2AUD7</accession>
<dbReference type="Pfam" id="PF13516">
    <property type="entry name" value="LRR_6"/>
    <property type="match status" value="1"/>
</dbReference>
<evidence type="ECO:0000259" key="1">
    <source>
        <dbReference type="PROSITE" id="PS50181"/>
    </source>
</evidence>
<dbReference type="PROSITE" id="PS51450">
    <property type="entry name" value="LRR"/>
    <property type="match status" value="1"/>
</dbReference>
<feature type="domain" description="F-box" evidence="1">
    <location>
        <begin position="6"/>
        <end position="53"/>
    </location>
</feature>
<dbReference type="InterPro" id="IPR006553">
    <property type="entry name" value="Leu-rich_rpt_Cys-con_subtyp"/>
</dbReference>
<dbReference type="CDD" id="cd22164">
    <property type="entry name" value="F-box_AtSKIP19-like"/>
    <property type="match status" value="3"/>
</dbReference>
<dbReference type="Pfam" id="PF12937">
    <property type="entry name" value="F-box-like"/>
    <property type="match status" value="3"/>
</dbReference>
<dbReference type="Gene3D" id="3.80.10.10">
    <property type="entry name" value="Ribonuclease Inhibitor"/>
    <property type="match status" value="3"/>
</dbReference>
<dbReference type="SUPFAM" id="SSF52058">
    <property type="entry name" value="L domain-like"/>
    <property type="match status" value="1"/>
</dbReference>
<dbReference type="Gene3D" id="1.20.1280.50">
    <property type="match status" value="2"/>
</dbReference>
<dbReference type="PANTHER" id="PTHR38926:SF78">
    <property type="entry name" value="F-BOX DOMAIN-CONTAINING PROTEIN"/>
    <property type="match status" value="1"/>
</dbReference>
<dbReference type="InterPro" id="IPR032675">
    <property type="entry name" value="LRR_dom_sf"/>
</dbReference>
<dbReference type="SUPFAM" id="SSF81383">
    <property type="entry name" value="F-box domain"/>
    <property type="match status" value="3"/>
</dbReference>